<dbReference type="PIRSF" id="PIRSF000615">
    <property type="entry name" value="TyrPK_CSF1-R"/>
    <property type="match status" value="1"/>
</dbReference>
<evidence type="ECO:0000259" key="27">
    <source>
        <dbReference type="PROSITE" id="PS50011"/>
    </source>
</evidence>
<dbReference type="InterPro" id="IPR018056">
    <property type="entry name" value="Kringle_CS"/>
</dbReference>
<dbReference type="SMART" id="SM00219">
    <property type="entry name" value="TyrKc"/>
    <property type="match status" value="1"/>
</dbReference>
<dbReference type="FunFam" id="2.60.40.10:FF:000107">
    <property type="entry name" value="Myosin, light chain kinase a"/>
    <property type="match status" value="1"/>
</dbReference>
<keyword evidence="7 21" id="KW-0547">Nucleotide-binding</keyword>
<dbReference type="Pfam" id="PF07714">
    <property type="entry name" value="PK_Tyr_Ser-Thr"/>
    <property type="match status" value="1"/>
</dbReference>
<dbReference type="GO" id="GO:0009653">
    <property type="term" value="P:anatomical structure morphogenesis"/>
    <property type="evidence" value="ECO:0007669"/>
    <property type="project" value="UniProtKB-ARBA"/>
</dbReference>
<evidence type="ECO:0000256" key="16">
    <source>
        <dbReference type="ARBA" id="ARBA00023180"/>
    </source>
</evidence>
<sequence>MAPTPDDDLFIEPASDEDVVYGDYNSTSRSIIDISKVEEKPQLDFWETSRMDGASSSGPRPYIRLTSQLKNATRPSGGEVRFRCEAIGTPPLSFTWLKNHAPIEKSRRVKVRNRENSSRLVITELDVLDSGYYQCIASNSAASVNTTSILRVNNVPDSAVKSRKGGKPHSLDEYEDYELMDRGRLPDEEEADLFRVPDNAAGPGFVASGSTDRWLDGMKYRVGDCIPYRGEACRQFLSGRSVMMTSESREDMYDIDRNLRAAMMFINSAPTISQQCRQISTNVACFHMYKVCDPRSDGKRTLSICKKDCDQIESRLCPSELALAAQHELVGDGPKALFPKCSALSISSENCIAVLDSPAMMNAVPETEIPRNHLTHFCYVDSGKHYEGTASTTMSGKTCMSWNEAPSREYNVNRYPELRYGRNYCRNPGGKKTKPWCYSQPMGQEEYCDIPQCSKDMFPHLREGSGSGNNNVGLGESMTSMWENLAPHWQLAVVGGGVLTILLLLLLFCCICCCRTRKKASKDRAGASAAHSLLPTTNPPSVVNSATNSAYYQRKLNGTSTPIVNRSGIGTSPMEMASLLPTHAVPPPYSDGFVLPAEEPYHILEIPANQIKLGDLLGEGQFGVVYKGFWTGGLISGDPLQVAIKSVRPDATNADRASLEEEVRTVASFDHPHVVRLLGVSYLNGRLSAVFEYMVNGDLHEFLRIRAPSHPDHNPADDTADFMSIATQIAYGMEYLASMSFVHRDLASRNCLVGDQRIIKIADFGLMRSCYDGDYYKMVHRSWMPVRWMAKEALEQGRFSEASDVWSFGVTLWEIWSYGRQPYGSASNQTVIELIANRHLLECPPNCPTNIYGLMIECWNANPERRPSFSEIHSRLQSWFLRRRLQRSAESGLITDSHRSLSATGSTSTKSGRCESSDEEGCELRVLR</sequence>
<dbReference type="GO" id="GO:0005886">
    <property type="term" value="C:plasma membrane"/>
    <property type="evidence" value="ECO:0007669"/>
    <property type="project" value="TreeGrafter"/>
</dbReference>
<evidence type="ECO:0000256" key="21">
    <source>
        <dbReference type="PIRSR" id="PIRSR000615-2"/>
    </source>
</evidence>
<dbReference type="EMBL" id="CATQJL010000316">
    <property type="protein sequence ID" value="CAJ0606941.1"/>
    <property type="molecule type" value="Genomic_DNA"/>
</dbReference>
<dbReference type="InterPro" id="IPR050122">
    <property type="entry name" value="RTK"/>
</dbReference>
<evidence type="ECO:0000256" key="23">
    <source>
        <dbReference type="PROSITE-ProRule" id="PRU00121"/>
    </source>
</evidence>
<keyword evidence="17" id="KW-0393">Immunoglobulin domain</keyword>
<dbReference type="SUPFAM" id="SSF57440">
    <property type="entry name" value="Kringle-like"/>
    <property type="match status" value="1"/>
</dbReference>
<keyword evidence="11" id="KW-0770">Synapse</keyword>
<dbReference type="EC" id="2.7.10.1" evidence="2"/>
<evidence type="ECO:0000256" key="4">
    <source>
        <dbReference type="ARBA" id="ARBA00022572"/>
    </source>
</evidence>
<keyword evidence="13" id="KW-0829">Tyrosine-protein kinase</keyword>
<dbReference type="InterPro" id="IPR013806">
    <property type="entry name" value="Kringle-like"/>
</dbReference>
<dbReference type="InterPro" id="IPR008266">
    <property type="entry name" value="Tyr_kinase_AS"/>
</dbReference>
<comment type="subcellular location">
    <subcellularLocation>
        <location evidence="1">Membrane</location>
        <topology evidence="1">Single-pass type I membrane protein</topology>
    </subcellularLocation>
    <subcellularLocation>
        <location evidence="18">Synapse</location>
    </subcellularLocation>
</comment>
<dbReference type="GO" id="GO:0004714">
    <property type="term" value="F:transmembrane receptor protein tyrosine kinase activity"/>
    <property type="evidence" value="ECO:0007669"/>
    <property type="project" value="UniProtKB-EC"/>
</dbReference>
<dbReference type="InterPro" id="IPR003598">
    <property type="entry name" value="Ig_sub2"/>
</dbReference>
<dbReference type="InterPro" id="IPR003599">
    <property type="entry name" value="Ig_sub"/>
</dbReference>
<reference evidence="31" key="1">
    <citation type="submission" date="2023-07" db="EMBL/GenBank/DDBJ databases">
        <authorList>
            <consortium name="CYATHOMIX"/>
        </authorList>
    </citation>
    <scope>NUCLEOTIDE SEQUENCE</scope>
    <source>
        <strain evidence="31">N/A</strain>
    </source>
</reference>
<dbReference type="PANTHER" id="PTHR24416">
    <property type="entry name" value="TYROSINE-PROTEIN KINASE RECEPTOR"/>
    <property type="match status" value="1"/>
</dbReference>
<dbReference type="InterPro" id="IPR000001">
    <property type="entry name" value="Kringle"/>
</dbReference>
<dbReference type="Pfam" id="PF00051">
    <property type="entry name" value="Kringle"/>
    <property type="match status" value="1"/>
</dbReference>
<dbReference type="Proteomes" id="UP001176961">
    <property type="component" value="Unassembled WGS sequence"/>
</dbReference>
<dbReference type="Pfam" id="PF07679">
    <property type="entry name" value="I-set"/>
    <property type="match status" value="1"/>
</dbReference>
<dbReference type="PROSITE" id="PS50070">
    <property type="entry name" value="KRINGLE_2"/>
    <property type="match status" value="1"/>
</dbReference>
<dbReference type="PANTHER" id="PTHR24416:SF611">
    <property type="entry name" value="TYROSINE-PROTEIN KINASE TRANSMEMBRANE RECEPTOR ROR"/>
    <property type="match status" value="1"/>
</dbReference>
<dbReference type="GO" id="GO:0045202">
    <property type="term" value="C:synapse"/>
    <property type="evidence" value="ECO:0007669"/>
    <property type="project" value="UniProtKB-SubCell"/>
</dbReference>
<feature type="compositionally biased region" description="Polar residues" evidence="25">
    <location>
        <begin position="900"/>
        <end position="911"/>
    </location>
</feature>
<dbReference type="InterPro" id="IPR020635">
    <property type="entry name" value="Tyr_kinase_cat_dom"/>
</dbReference>
<evidence type="ECO:0000256" key="7">
    <source>
        <dbReference type="ARBA" id="ARBA00022741"/>
    </source>
</evidence>
<evidence type="ECO:0000256" key="24">
    <source>
        <dbReference type="PROSITE-ProRule" id="PRU10141"/>
    </source>
</evidence>
<evidence type="ECO:0000256" key="6">
    <source>
        <dbReference type="ARBA" id="ARBA00022692"/>
    </source>
</evidence>
<evidence type="ECO:0000256" key="13">
    <source>
        <dbReference type="ARBA" id="ARBA00023137"/>
    </source>
</evidence>
<dbReference type="PROSITE" id="PS50835">
    <property type="entry name" value="IG_LIKE"/>
    <property type="match status" value="1"/>
</dbReference>
<feature type="active site" description="Proton acceptor" evidence="20">
    <location>
        <position position="745"/>
    </location>
</feature>
<evidence type="ECO:0000256" key="9">
    <source>
        <dbReference type="ARBA" id="ARBA00022840"/>
    </source>
</evidence>
<dbReference type="CDD" id="cd00096">
    <property type="entry name" value="Ig"/>
    <property type="match status" value="1"/>
</dbReference>
<comment type="catalytic activity">
    <reaction evidence="19">
        <text>L-tyrosyl-[protein] + ATP = O-phospho-L-tyrosyl-[protein] + ADP + H(+)</text>
        <dbReference type="Rhea" id="RHEA:10596"/>
        <dbReference type="Rhea" id="RHEA-COMP:10136"/>
        <dbReference type="Rhea" id="RHEA-COMP:20101"/>
        <dbReference type="ChEBI" id="CHEBI:15378"/>
        <dbReference type="ChEBI" id="CHEBI:30616"/>
        <dbReference type="ChEBI" id="CHEBI:46858"/>
        <dbReference type="ChEBI" id="CHEBI:61978"/>
        <dbReference type="ChEBI" id="CHEBI:456216"/>
        <dbReference type="EC" id="2.7.10.1"/>
    </reaction>
</comment>
<keyword evidence="16" id="KW-0325">Glycoprotein</keyword>
<comment type="caution">
    <text evidence="23">Lacks conserved residue(s) required for the propagation of feature annotation.</text>
</comment>
<dbReference type="InterPro" id="IPR000719">
    <property type="entry name" value="Prot_kinase_dom"/>
</dbReference>
<dbReference type="InterPro" id="IPR001245">
    <property type="entry name" value="Ser-Thr/Tyr_kinase_cat_dom"/>
</dbReference>
<dbReference type="PROSITE" id="PS50038">
    <property type="entry name" value="FZ"/>
    <property type="match status" value="1"/>
</dbReference>
<dbReference type="AlphaFoldDB" id="A0AA36HAU6"/>
<evidence type="ECO:0000256" key="25">
    <source>
        <dbReference type="SAM" id="MobiDB-lite"/>
    </source>
</evidence>
<dbReference type="CDD" id="cd00108">
    <property type="entry name" value="KR"/>
    <property type="match status" value="1"/>
</dbReference>
<dbReference type="GO" id="GO:0005524">
    <property type="term" value="F:ATP binding"/>
    <property type="evidence" value="ECO:0007669"/>
    <property type="project" value="UniProtKB-UniRule"/>
</dbReference>
<feature type="disulfide bond" evidence="23">
    <location>
        <begin position="425"/>
        <end position="448"/>
    </location>
</feature>
<dbReference type="SMART" id="SM00408">
    <property type="entry name" value="IGc2"/>
    <property type="match status" value="1"/>
</dbReference>
<name>A0AA36HAU6_CYLNA</name>
<dbReference type="PROSITE" id="PS00021">
    <property type="entry name" value="KRINGLE_1"/>
    <property type="match status" value="1"/>
</dbReference>
<evidence type="ECO:0000256" key="18">
    <source>
        <dbReference type="ARBA" id="ARBA00034103"/>
    </source>
</evidence>
<keyword evidence="8" id="KW-0418">Kinase</keyword>
<keyword evidence="32" id="KW-1185">Reference proteome</keyword>
<feature type="region of interest" description="Disordered" evidence="25">
    <location>
        <begin position="896"/>
        <end position="928"/>
    </location>
</feature>
<dbReference type="GO" id="GO:0007169">
    <property type="term" value="P:cell surface receptor protein tyrosine kinase signaling pathway"/>
    <property type="evidence" value="ECO:0007669"/>
    <property type="project" value="TreeGrafter"/>
</dbReference>
<keyword evidence="9 21" id="KW-0067">ATP-binding</keyword>
<evidence type="ECO:0000256" key="10">
    <source>
        <dbReference type="ARBA" id="ARBA00022989"/>
    </source>
</evidence>
<keyword evidence="3" id="KW-0597">Phosphoprotein</keyword>
<keyword evidence="14 23" id="KW-1015">Disulfide bond</keyword>
<feature type="transmembrane region" description="Helical" evidence="26">
    <location>
        <begin position="489"/>
        <end position="514"/>
    </location>
</feature>
<feature type="domain" description="Ig-like" evidence="30">
    <location>
        <begin position="61"/>
        <end position="151"/>
    </location>
</feature>
<dbReference type="PROSITE" id="PS50011">
    <property type="entry name" value="PROTEIN_KINASE_DOM"/>
    <property type="match status" value="1"/>
</dbReference>
<keyword evidence="12 26" id="KW-0472">Membrane</keyword>
<dbReference type="InterPro" id="IPR013783">
    <property type="entry name" value="Ig-like_fold"/>
</dbReference>
<dbReference type="InterPro" id="IPR038178">
    <property type="entry name" value="Kringle_sf"/>
</dbReference>
<evidence type="ECO:0000256" key="19">
    <source>
        <dbReference type="ARBA" id="ARBA00051243"/>
    </source>
</evidence>
<evidence type="ECO:0000256" key="26">
    <source>
        <dbReference type="SAM" id="Phobius"/>
    </source>
</evidence>
<dbReference type="InterPro" id="IPR011009">
    <property type="entry name" value="Kinase-like_dom_sf"/>
</dbReference>
<evidence type="ECO:0000256" key="3">
    <source>
        <dbReference type="ARBA" id="ARBA00022553"/>
    </source>
</evidence>
<dbReference type="PROSITE" id="PS00109">
    <property type="entry name" value="PROTEIN_KINASE_TYR"/>
    <property type="match status" value="1"/>
</dbReference>
<feature type="binding site" evidence="22">
    <location>
        <position position="750"/>
    </location>
    <ligand>
        <name>Mg(2+)</name>
        <dbReference type="ChEBI" id="CHEBI:18420"/>
    </ligand>
</feature>
<feature type="compositionally biased region" description="Basic and acidic residues" evidence="25">
    <location>
        <begin position="912"/>
        <end position="928"/>
    </location>
</feature>
<feature type="binding site" evidence="21">
    <location>
        <position position="749"/>
    </location>
    <ligand>
        <name>ATP</name>
        <dbReference type="ChEBI" id="CHEBI:30616"/>
    </ligand>
</feature>
<organism evidence="31 32">
    <name type="scientific">Cylicocyclus nassatus</name>
    <name type="common">Nematode worm</name>
    <dbReference type="NCBI Taxonomy" id="53992"/>
    <lineage>
        <taxon>Eukaryota</taxon>
        <taxon>Metazoa</taxon>
        <taxon>Ecdysozoa</taxon>
        <taxon>Nematoda</taxon>
        <taxon>Chromadorea</taxon>
        <taxon>Rhabditida</taxon>
        <taxon>Rhabditina</taxon>
        <taxon>Rhabditomorpha</taxon>
        <taxon>Strongyloidea</taxon>
        <taxon>Strongylidae</taxon>
        <taxon>Cylicocyclus</taxon>
    </lineage>
</organism>
<keyword evidence="22" id="KW-0479">Metal-binding</keyword>
<gene>
    <name evidence="31" type="ORF">CYNAS_LOCUS18924</name>
</gene>
<dbReference type="Gene3D" id="1.10.2000.10">
    <property type="entry name" value="Frizzled cysteine-rich domain"/>
    <property type="match status" value="1"/>
</dbReference>
<dbReference type="InterPro" id="IPR007110">
    <property type="entry name" value="Ig-like_dom"/>
</dbReference>
<evidence type="ECO:0000256" key="5">
    <source>
        <dbReference type="ARBA" id="ARBA00022679"/>
    </source>
</evidence>
<evidence type="ECO:0000256" key="22">
    <source>
        <dbReference type="PIRSR" id="PIRSR000615-3"/>
    </source>
</evidence>
<comment type="caution">
    <text evidence="31">The sequence shown here is derived from an EMBL/GenBank/DDBJ whole genome shotgun (WGS) entry which is preliminary data.</text>
</comment>
<keyword evidence="4 23" id="KW-0420">Kringle</keyword>
<dbReference type="PRINTS" id="PR00109">
    <property type="entry name" value="TYRKINASE"/>
</dbReference>
<evidence type="ECO:0000256" key="14">
    <source>
        <dbReference type="ARBA" id="ARBA00023157"/>
    </source>
</evidence>
<proteinExistence type="predicted"/>
<dbReference type="InterPro" id="IPR036179">
    <property type="entry name" value="Ig-like_dom_sf"/>
</dbReference>
<evidence type="ECO:0000259" key="29">
    <source>
        <dbReference type="PROSITE" id="PS50070"/>
    </source>
</evidence>
<dbReference type="InterPro" id="IPR017441">
    <property type="entry name" value="Protein_kinase_ATP_BS"/>
</dbReference>
<dbReference type="GO" id="GO:0046872">
    <property type="term" value="F:metal ion binding"/>
    <property type="evidence" value="ECO:0007669"/>
    <property type="project" value="UniProtKB-KW"/>
</dbReference>
<dbReference type="SMART" id="SM00409">
    <property type="entry name" value="IG"/>
    <property type="match status" value="1"/>
</dbReference>
<keyword evidence="6 26" id="KW-0812">Transmembrane</keyword>
<evidence type="ECO:0000313" key="31">
    <source>
        <dbReference type="EMBL" id="CAJ0606941.1"/>
    </source>
</evidence>
<dbReference type="PROSITE" id="PS00107">
    <property type="entry name" value="PROTEIN_KINASE_ATP"/>
    <property type="match status" value="1"/>
</dbReference>
<dbReference type="InterPro" id="IPR020067">
    <property type="entry name" value="Frizzled_dom"/>
</dbReference>
<dbReference type="FunFam" id="1.10.510.10:FF:000554">
    <property type="entry name" value="Predicted protein"/>
    <property type="match status" value="1"/>
</dbReference>
<dbReference type="GO" id="GO:0017147">
    <property type="term" value="F:Wnt-protein binding"/>
    <property type="evidence" value="ECO:0007669"/>
    <property type="project" value="TreeGrafter"/>
</dbReference>
<feature type="domain" description="FZ" evidence="28">
    <location>
        <begin position="220"/>
        <end position="354"/>
    </location>
</feature>
<evidence type="ECO:0000256" key="2">
    <source>
        <dbReference type="ARBA" id="ARBA00011902"/>
    </source>
</evidence>
<dbReference type="SUPFAM" id="SSF56112">
    <property type="entry name" value="Protein kinase-like (PK-like)"/>
    <property type="match status" value="1"/>
</dbReference>
<feature type="binding site" evidence="22">
    <location>
        <position position="763"/>
    </location>
    <ligand>
        <name>Mg(2+)</name>
        <dbReference type="ChEBI" id="CHEBI:18420"/>
    </ligand>
</feature>
<dbReference type="InterPro" id="IPR013098">
    <property type="entry name" value="Ig_I-set"/>
</dbReference>
<evidence type="ECO:0000259" key="30">
    <source>
        <dbReference type="PROSITE" id="PS50835"/>
    </source>
</evidence>
<dbReference type="Gene3D" id="1.10.510.10">
    <property type="entry name" value="Transferase(Phosphotransferase) domain 1"/>
    <property type="match status" value="1"/>
</dbReference>
<dbReference type="Gene3D" id="2.40.20.10">
    <property type="entry name" value="Plasminogen Kringle 4"/>
    <property type="match status" value="1"/>
</dbReference>
<evidence type="ECO:0000256" key="20">
    <source>
        <dbReference type="PIRSR" id="PIRSR000615-1"/>
    </source>
</evidence>
<dbReference type="GO" id="GO:0043235">
    <property type="term" value="C:receptor complex"/>
    <property type="evidence" value="ECO:0007669"/>
    <property type="project" value="TreeGrafter"/>
</dbReference>
<evidence type="ECO:0000313" key="32">
    <source>
        <dbReference type="Proteomes" id="UP001176961"/>
    </source>
</evidence>
<evidence type="ECO:0000256" key="8">
    <source>
        <dbReference type="ARBA" id="ARBA00022777"/>
    </source>
</evidence>
<dbReference type="CDD" id="cd07459">
    <property type="entry name" value="CRD_TK_ROR_like"/>
    <property type="match status" value="1"/>
</dbReference>
<dbReference type="InterPro" id="IPR041775">
    <property type="entry name" value="Ror-like_CRD"/>
</dbReference>
<evidence type="ECO:0000256" key="12">
    <source>
        <dbReference type="ARBA" id="ARBA00023136"/>
    </source>
</evidence>
<keyword evidence="22" id="KW-0460">Magnesium</keyword>
<dbReference type="InterPro" id="IPR036790">
    <property type="entry name" value="Frizzled_dom_sf"/>
</dbReference>
<protein>
    <recommendedName>
        <fullName evidence="2">receptor protein-tyrosine kinase</fullName>
        <ecNumber evidence="2">2.7.10.1</ecNumber>
    </recommendedName>
</protein>
<dbReference type="Gene3D" id="2.60.40.10">
    <property type="entry name" value="Immunoglobulins"/>
    <property type="match status" value="1"/>
</dbReference>
<evidence type="ECO:0000256" key="1">
    <source>
        <dbReference type="ARBA" id="ARBA00004479"/>
    </source>
</evidence>
<feature type="domain" description="Kringle" evidence="29">
    <location>
        <begin position="377"/>
        <end position="453"/>
    </location>
</feature>
<evidence type="ECO:0000259" key="28">
    <source>
        <dbReference type="PROSITE" id="PS50038"/>
    </source>
</evidence>
<feature type="binding site" evidence="24">
    <location>
        <position position="645"/>
    </location>
    <ligand>
        <name>ATP</name>
        <dbReference type="ChEBI" id="CHEBI:30616"/>
    </ligand>
</feature>
<dbReference type="CDD" id="cd00192">
    <property type="entry name" value="PTKc"/>
    <property type="match status" value="1"/>
</dbReference>
<feature type="domain" description="Protein kinase" evidence="27">
    <location>
        <begin position="611"/>
        <end position="880"/>
    </location>
</feature>
<keyword evidence="10 26" id="KW-1133">Transmembrane helix</keyword>
<keyword evidence="5" id="KW-0808">Transferase</keyword>
<evidence type="ECO:0000256" key="17">
    <source>
        <dbReference type="ARBA" id="ARBA00023319"/>
    </source>
</evidence>
<dbReference type="FunFam" id="2.40.20.10:FF:000032">
    <property type="entry name" value="Tyrosine-protein kinase receptor cam-1"/>
    <property type="match status" value="1"/>
</dbReference>
<evidence type="ECO:0000256" key="11">
    <source>
        <dbReference type="ARBA" id="ARBA00023018"/>
    </source>
</evidence>
<dbReference type="PRINTS" id="PR00018">
    <property type="entry name" value="KRINGLE"/>
</dbReference>
<evidence type="ECO:0000256" key="15">
    <source>
        <dbReference type="ARBA" id="ARBA00023170"/>
    </source>
</evidence>
<accession>A0AA36HAU6</accession>
<dbReference type="SUPFAM" id="SSF48726">
    <property type="entry name" value="Immunoglobulin"/>
    <property type="match status" value="1"/>
</dbReference>
<dbReference type="SMART" id="SM00130">
    <property type="entry name" value="KR"/>
    <property type="match status" value="1"/>
</dbReference>
<keyword evidence="15" id="KW-0675">Receptor</keyword>